<sequence length="115" mass="12078">MIVVLFTFALGLGLALDFDVDGVLGLGGFLFLGGGSGSVRNVRQFLLLERELALSFVAVPSADLLGGHLRHAGILLYLGRAASERVIFLGGLFVLLGNATGVTQSNVETFVIFVI</sequence>
<dbReference type="AlphaFoldDB" id="A0A8D8BAH0"/>
<dbReference type="EMBL" id="HBUE01065510">
    <property type="protein sequence ID" value="CAG6470524.1"/>
    <property type="molecule type" value="Transcribed_RNA"/>
</dbReference>
<reference evidence="2" key="1">
    <citation type="submission" date="2021-05" db="EMBL/GenBank/DDBJ databases">
        <authorList>
            <person name="Alioto T."/>
            <person name="Alioto T."/>
            <person name="Gomez Garrido J."/>
        </authorList>
    </citation>
    <scope>NUCLEOTIDE SEQUENCE</scope>
</reference>
<proteinExistence type="predicted"/>
<keyword evidence="1" id="KW-0732">Signal</keyword>
<protein>
    <submittedName>
        <fullName evidence="2">(northern house mosquito) hypothetical protein</fullName>
    </submittedName>
</protein>
<evidence type="ECO:0000313" key="2">
    <source>
        <dbReference type="EMBL" id="CAG6470524.1"/>
    </source>
</evidence>
<organism evidence="2">
    <name type="scientific">Culex pipiens</name>
    <name type="common">House mosquito</name>
    <dbReference type="NCBI Taxonomy" id="7175"/>
    <lineage>
        <taxon>Eukaryota</taxon>
        <taxon>Metazoa</taxon>
        <taxon>Ecdysozoa</taxon>
        <taxon>Arthropoda</taxon>
        <taxon>Hexapoda</taxon>
        <taxon>Insecta</taxon>
        <taxon>Pterygota</taxon>
        <taxon>Neoptera</taxon>
        <taxon>Endopterygota</taxon>
        <taxon>Diptera</taxon>
        <taxon>Nematocera</taxon>
        <taxon>Culicoidea</taxon>
        <taxon>Culicidae</taxon>
        <taxon>Culicinae</taxon>
        <taxon>Culicini</taxon>
        <taxon>Culex</taxon>
        <taxon>Culex</taxon>
    </lineage>
</organism>
<accession>A0A8D8BAH0</accession>
<feature type="chain" id="PRO_5034155760" evidence="1">
    <location>
        <begin position="16"/>
        <end position="115"/>
    </location>
</feature>
<evidence type="ECO:0000256" key="1">
    <source>
        <dbReference type="SAM" id="SignalP"/>
    </source>
</evidence>
<feature type="signal peptide" evidence="1">
    <location>
        <begin position="1"/>
        <end position="15"/>
    </location>
</feature>
<name>A0A8D8BAH0_CULPI</name>